<dbReference type="InterPro" id="IPR054530">
    <property type="entry name" value="TcaA_4th"/>
</dbReference>
<accession>A0ABT8N9S6</accession>
<evidence type="ECO:0000256" key="1">
    <source>
        <dbReference type="SAM" id="Phobius"/>
    </source>
</evidence>
<feature type="domain" description="TcaA protein NTF2-like" evidence="2">
    <location>
        <begin position="350"/>
        <end position="462"/>
    </location>
</feature>
<keyword evidence="1" id="KW-0812">Transmembrane</keyword>
<keyword evidence="5" id="KW-1185">Reference proteome</keyword>
<keyword evidence="1" id="KW-0472">Membrane</keyword>
<evidence type="ECO:0000313" key="4">
    <source>
        <dbReference type="EMBL" id="MDN7244647.1"/>
    </source>
</evidence>
<dbReference type="PANTHER" id="PTHR40038:SF1">
    <property type="entry name" value="MEMBRANE-ASSOCIATED PROTEIN TCAA"/>
    <property type="match status" value="1"/>
</dbReference>
<proteinExistence type="predicted"/>
<dbReference type="Proteomes" id="UP001172142">
    <property type="component" value="Unassembled WGS sequence"/>
</dbReference>
<evidence type="ECO:0000313" key="5">
    <source>
        <dbReference type="Proteomes" id="UP001172142"/>
    </source>
</evidence>
<dbReference type="EMBL" id="JAUJWU010000001">
    <property type="protein sequence ID" value="MDN7244647.1"/>
    <property type="molecule type" value="Genomic_DNA"/>
</dbReference>
<sequence>MGKCSNCGLERKESDKFCLNCGHEFKNKSAPATSVAPLQTKIPSVKRKKRLAGLLTAAVFLGAVIAAHLFLEAKYDVSKKIIDMNQAFSKEDPTKFLSYFMVPDDVISDEEGFYDFIEKEGWTEVRNRLKTESVLVENGGLADIILDSNGNKLLSIVSEPKLFGLYHDISFLVHPVALEVLMPLDKTTISIAQKTITGNAGDKKTVGKFLPGSYGWTASAASAYAPITSKNTADVHGDGDNFFLLDPALDAGTLTVTSDVADAILWIDGKSTKKTVKEQNTIGPVPFDGSLKISAETTDASGKKVESVPLVVNTDTAHLTFTHVQEQAANAAAQRQQEEEMQEFMDFHENNMPGFIQDFRNGFESALNDGDYFYVASYFPMDSSIEAEYIAKMDEHANSSVYYYYDFLTTEITNVEATDRNTLYVYTEEEFLYSLEDKLFRYFKTKVYTLSIIKNGYHITEIKELTNVKKEI</sequence>
<evidence type="ECO:0000259" key="3">
    <source>
        <dbReference type="Pfam" id="PF22820"/>
    </source>
</evidence>
<dbReference type="Pfam" id="PF22819">
    <property type="entry name" value="TcaA_5th"/>
    <property type="match status" value="1"/>
</dbReference>
<feature type="domain" description="TcaA 4th" evidence="3">
    <location>
        <begin position="251"/>
        <end position="316"/>
    </location>
</feature>
<keyword evidence="1" id="KW-1133">Transmembrane helix</keyword>
<dbReference type="PANTHER" id="PTHR40038">
    <property type="entry name" value="MEMBRANE-ASSOCIATED PROTEIN TCAA"/>
    <property type="match status" value="1"/>
</dbReference>
<feature type="transmembrane region" description="Helical" evidence="1">
    <location>
        <begin position="51"/>
        <end position="71"/>
    </location>
</feature>
<dbReference type="Pfam" id="PF22820">
    <property type="entry name" value="TcaA_3rd_4th"/>
    <property type="match status" value="1"/>
</dbReference>
<comment type="caution">
    <text evidence="4">The sequence shown here is derived from an EMBL/GenBank/DDBJ whole genome shotgun (WGS) entry which is preliminary data.</text>
</comment>
<organism evidence="4 5">
    <name type="scientific">Planococcus shenhongbingii</name>
    <dbReference type="NCBI Taxonomy" id="3058398"/>
    <lineage>
        <taxon>Bacteria</taxon>
        <taxon>Bacillati</taxon>
        <taxon>Bacillota</taxon>
        <taxon>Bacilli</taxon>
        <taxon>Bacillales</taxon>
        <taxon>Caryophanaceae</taxon>
        <taxon>Planococcus</taxon>
    </lineage>
</organism>
<name>A0ABT8N9S6_9BACL</name>
<gene>
    <name evidence="4" type="ORF">QWY13_03995</name>
</gene>
<protein>
    <recommendedName>
        <fullName evidence="6">Zinc ribbon domain-containing protein</fullName>
    </recommendedName>
</protein>
<evidence type="ECO:0000259" key="2">
    <source>
        <dbReference type="Pfam" id="PF22819"/>
    </source>
</evidence>
<dbReference type="InterPro" id="IPR054528">
    <property type="entry name" value="TcaA_5th"/>
</dbReference>
<evidence type="ECO:0008006" key="6">
    <source>
        <dbReference type="Google" id="ProtNLM"/>
    </source>
</evidence>
<dbReference type="RefSeq" id="WP_301855106.1">
    <property type="nucleotide sequence ID" value="NZ_JAUJWU010000001.1"/>
</dbReference>
<reference evidence="4 5" key="1">
    <citation type="submission" date="2023-07" db="EMBL/GenBank/DDBJ databases">
        <title>Novel species in genus Planococcus.</title>
        <authorList>
            <person name="Ning S."/>
        </authorList>
    </citation>
    <scope>NUCLEOTIDE SEQUENCE [LARGE SCALE GENOMIC DNA]</scope>
    <source>
        <strain evidence="4 5">N017</strain>
    </source>
</reference>